<organism evidence="7 8">
    <name type="scientific">Planctopirus hydrillae</name>
    <dbReference type="NCBI Taxonomy" id="1841610"/>
    <lineage>
        <taxon>Bacteria</taxon>
        <taxon>Pseudomonadati</taxon>
        <taxon>Planctomycetota</taxon>
        <taxon>Planctomycetia</taxon>
        <taxon>Planctomycetales</taxon>
        <taxon>Planctomycetaceae</taxon>
        <taxon>Planctopirus</taxon>
    </lineage>
</organism>
<keyword evidence="8" id="KW-1185">Reference proteome</keyword>
<dbReference type="GO" id="GO:0005524">
    <property type="term" value="F:ATP binding"/>
    <property type="evidence" value="ECO:0007669"/>
    <property type="project" value="InterPro"/>
</dbReference>
<feature type="domain" description="Helicase ATP-binding" evidence="5">
    <location>
        <begin position="345"/>
        <end position="502"/>
    </location>
</feature>
<keyword evidence="1" id="KW-0378">Hydrolase</keyword>
<evidence type="ECO:0000313" key="8">
    <source>
        <dbReference type="Proteomes" id="UP000094828"/>
    </source>
</evidence>
<dbReference type="Pfam" id="PF00176">
    <property type="entry name" value="SNF2-rel_dom"/>
    <property type="match status" value="1"/>
</dbReference>
<evidence type="ECO:0000259" key="6">
    <source>
        <dbReference type="PROSITE" id="PS51194"/>
    </source>
</evidence>
<name>A0A1C3E9W8_9PLAN</name>
<feature type="domain" description="SWIM-type" evidence="4">
    <location>
        <begin position="182"/>
        <end position="220"/>
    </location>
</feature>
<evidence type="ECO:0000256" key="3">
    <source>
        <dbReference type="SAM" id="MobiDB-lite"/>
    </source>
</evidence>
<dbReference type="Gene3D" id="3.40.50.300">
    <property type="entry name" value="P-loop containing nucleotide triphosphate hydrolases"/>
    <property type="match status" value="1"/>
</dbReference>
<dbReference type="OrthoDB" id="9814088at2"/>
<dbReference type="GO" id="GO:0008270">
    <property type="term" value="F:zinc ion binding"/>
    <property type="evidence" value="ECO:0007669"/>
    <property type="project" value="UniProtKB-KW"/>
</dbReference>
<keyword evidence="2" id="KW-0863">Zinc-finger</keyword>
<evidence type="ECO:0000259" key="5">
    <source>
        <dbReference type="PROSITE" id="PS51192"/>
    </source>
</evidence>
<dbReference type="Gene3D" id="3.40.50.10810">
    <property type="entry name" value="Tandem AAA-ATPase domain"/>
    <property type="match status" value="1"/>
</dbReference>
<dbReference type="AlphaFoldDB" id="A0A1C3E9W8"/>
<dbReference type="SMART" id="SM00490">
    <property type="entry name" value="HELICc"/>
    <property type="match status" value="1"/>
</dbReference>
<dbReference type="PROSITE" id="PS51192">
    <property type="entry name" value="HELICASE_ATP_BIND_1"/>
    <property type="match status" value="1"/>
</dbReference>
<accession>A0A1C3E9W8</accession>
<evidence type="ECO:0000313" key="7">
    <source>
        <dbReference type="EMBL" id="ODA29999.1"/>
    </source>
</evidence>
<dbReference type="InterPro" id="IPR000330">
    <property type="entry name" value="SNF2_N"/>
</dbReference>
<dbReference type="Proteomes" id="UP000094828">
    <property type="component" value="Unassembled WGS sequence"/>
</dbReference>
<dbReference type="STRING" id="1841610.A6X21_06585"/>
<evidence type="ECO:0000256" key="1">
    <source>
        <dbReference type="ARBA" id="ARBA00022801"/>
    </source>
</evidence>
<dbReference type="Pfam" id="PF00271">
    <property type="entry name" value="Helicase_C"/>
    <property type="match status" value="1"/>
</dbReference>
<feature type="region of interest" description="Disordered" evidence="3">
    <location>
        <begin position="797"/>
        <end position="816"/>
    </location>
</feature>
<protein>
    <recommendedName>
        <fullName evidence="9">Helicase</fullName>
    </recommendedName>
</protein>
<dbReference type="CDD" id="cd18793">
    <property type="entry name" value="SF2_C_SNF"/>
    <property type="match status" value="1"/>
</dbReference>
<proteinExistence type="predicted"/>
<dbReference type="SUPFAM" id="SSF52540">
    <property type="entry name" value="P-loop containing nucleoside triphosphate hydrolases"/>
    <property type="match status" value="2"/>
</dbReference>
<dbReference type="InterPro" id="IPR007527">
    <property type="entry name" value="Znf_SWIM"/>
</dbReference>
<keyword evidence="2" id="KW-0862">Zinc</keyword>
<dbReference type="PROSITE" id="PS51194">
    <property type="entry name" value="HELICASE_CTER"/>
    <property type="match status" value="1"/>
</dbReference>
<dbReference type="PANTHER" id="PTHR10799">
    <property type="entry name" value="SNF2/RAD54 HELICASE FAMILY"/>
    <property type="match status" value="1"/>
</dbReference>
<dbReference type="PROSITE" id="PS50966">
    <property type="entry name" value="ZF_SWIM"/>
    <property type="match status" value="1"/>
</dbReference>
<dbReference type="InterPro" id="IPR038718">
    <property type="entry name" value="SNF2-like_sf"/>
</dbReference>
<evidence type="ECO:0000259" key="4">
    <source>
        <dbReference type="PROSITE" id="PS50966"/>
    </source>
</evidence>
<reference evidence="7 8" key="1">
    <citation type="submission" date="2016-05" db="EMBL/GenBank/DDBJ databases">
        <title>Genomic and physiological characterization of Planctopirus sp. isolated from fresh water lake.</title>
        <authorList>
            <person name="Subhash Y."/>
            <person name="Ramana C."/>
        </authorList>
    </citation>
    <scope>NUCLEOTIDE SEQUENCE [LARGE SCALE GENOMIC DNA]</scope>
    <source>
        <strain evidence="7 8">JC280</strain>
    </source>
</reference>
<dbReference type="EMBL" id="LYDR01000116">
    <property type="protein sequence ID" value="ODA29999.1"/>
    <property type="molecule type" value="Genomic_DNA"/>
</dbReference>
<comment type="caution">
    <text evidence="7">The sequence shown here is derived from an EMBL/GenBank/DDBJ whole genome shotgun (WGS) entry which is preliminary data.</text>
</comment>
<dbReference type="InterPro" id="IPR049730">
    <property type="entry name" value="SNF2/RAD54-like_C"/>
</dbReference>
<evidence type="ECO:0008006" key="9">
    <source>
        <dbReference type="Google" id="ProtNLM"/>
    </source>
</evidence>
<dbReference type="GO" id="GO:0016787">
    <property type="term" value="F:hydrolase activity"/>
    <property type="evidence" value="ECO:0007669"/>
    <property type="project" value="UniProtKB-KW"/>
</dbReference>
<sequence length="872" mass="98852">MTRGQRLAETNPEFIHRLASLTLDEARQMLGTSGEALLKSVESEPFDSEQAYLADGLFRVMIPQRKNDGKASRRKVVVAVRPDRRQPSGLALSCTACSDGCTHQALALHYLLAYKVELGLLPPSDEALLQLAPEPSPEELQNQAISDRRERARLESMEIRPLAPDVVWSDYLVTSRKSGRNYRVALRGMEPGESYCSCPDFRANTLGLCKHLLRVQEHVKRVYTAEARSKKFVPEEIAVHLTYGEQVEVRLLIPENLPAEIAPLLELYRDRAVTDLSHLVHTLAKVRMAQVPVVIYPDAEEFLQQEFDRRRMKAMTESLGHDAEHHPWRTELLTTPLLGYQLEGAAFLACAGRAILADEMGLGKTIQALAAIEILFRELDISKVLVVCPASVKSQWRNEILKFTTHSVQLVGGSIETRHEQYGAAPFTICNYEQVLKDHVSIAAKRWDVVILDEGQRIRNWETRTAQAIKSLRSRFAFVLTGTPLENKLDDLYSIMQFIDDRRLSPAFRFFPRHRMIDQKGRFVGYRNLDELRERLAPVFLRRTRSQVQQQLPPCSVHQVLIAPTSAQRQVHTRHFAQVSRIARKPHLHELDLMLLRKELLYCRLAANSPELVDDQIVGESSKLDRLSEMFDEMFEGHFEKAIVFSEWTRMLDLIEPLLDSRNLPYVRIDGQVSQRERAALVSQFEDDPGTRVLLASNAAATGLNLQAASIVINVDLPWNPAILEQRIARAHRMGQEKPVQVYVLVTEETFEERLLKTLEGKEQLARAVLDEGAEIKEVWLTSGSDSLRAELQGLLEPDPASTGERQSALPSAGTLVDQATSAQVHAIRDRLKHYLERDPQGRWQLRIPLASENALDELAKTFQQWVGEAID</sequence>
<dbReference type="InterPro" id="IPR001650">
    <property type="entry name" value="Helicase_C-like"/>
</dbReference>
<dbReference type="SMART" id="SM00487">
    <property type="entry name" value="DEXDc"/>
    <property type="match status" value="1"/>
</dbReference>
<keyword evidence="2" id="KW-0479">Metal-binding</keyword>
<dbReference type="RefSeq" id="WP_068848903.1">
    <property type="nucleotide sequence ID" value="NZ_LYDR01000116.1"/>
</dbReference>
<dbReference type="InterPro" id="IPR027417">
    <property type="entry name" value="P-loop_NTPase"/>
</dbReference>
<dbReference type="CDD" id="cd17919">
    <property type="entry name" value="DEXHc_Snf"/>
    <property type="match status" value="1"/>
</dbReference>
<gene>
    <name evidence="7" type="ORF">A6X21_06585</name>
</gene>
<dbReference type="InterPro" id="IPR014001">
    <property type="entry name" value="Helicase_ATP-bd"/>
</dbReference>
<evidence type="ECO:0000256" key="2">
    <source>
        <dbReference type="PROSITE-ProRule" id="PRU00325"/>
    </source>
</evidence>
<feature type="domain" description="Helicase C-terminal" evidence="6">
    <location>
        <begin position="626"/>
        <end position="782"/>
    </location>
</feature>